<dbReference type="GO" id="GO:0005886">
    <property type="term" value="C:plasma membrane"/>
    <property type="evidence" value="ECO:0007669"/>
    <property type="project" value="UniProtKB-SubCell"/>
</dbReference>
<dbReference type="HOGENOM" id="CLU_015041_3_0_6"/>
<evidence type="ECO:0000256" key="8">
    <source>
        <dbReference type="ARBA" id="ARBA00023136"/>
    </source>
</evidence>
<sequence length="646" mass="71858" precursor="true">MIPELAHFSLMLATCFAALGFVVPLVGLYKRDSLLVRFSLPLTYLVGAAVLIAFVGLCYSFSVDDFSVLYVADNSSRSLPFGFKISAVWGGHEGSLLLWGLILSGWSCCVAYRSRHLREDVRGIVLAVLSLISLGFLSFLLFTSSPFIRLLPNVPQSGGDLNPLLQDFGLIIHPPMLYMGYVGFAVPFAFAIAALVTGEMNAQWARWVRPWVNFAWAFLTVGIALGSWWAYYELGWGGWWFWDPVENASFMPWLAGTALIHSLAASEKRGVFKSWTLLLAIFTFGLSFLGTFLVRSGVLTSVHAFASDPSRGAYILTMLLLIVGGGMLLFALRASTLRTESFFEFSGKESWLLLNNILLTTLTLIVLVGTLSPLVLESMGMGRVSVGPPYFNAVFNPIACALIFLIGIGPISRWQATSPLYLLRVSWFPFVLAVAIASFCFQFLVFDLFAFLAFSIALWVVIMTIRDLIGKVIVKDINVFERMRRLPMSLYGMHVAHLGVAISLIGVILVSLNSEERFVRWHIGESVDVKQYQFMLMDVGVKRGANYIAQEAVFQVSDNNVALGEMIPEKRYYQTRGQVMTEAALSPGFTRDLYIALGEKYDDDSWSVKIYVKSFVRWIWLGALVMMLGGILAALDKRFKHRGVAV</sequence>
<reference evidence="13 14" key="1">
    <citation type="journal article" date="2012" name="Stand. Genomic Sci.">
        <title>Complete genome sequence of the melanogenic marine bacterium Marinomonas mediterranea type strain (MMB-1(T)).</title>
        <authorList>
            <person name="Lucas-Elio P."/>
            <person name="Goodwin L."/>
            <person name="Woyke T."/>
            <person name="Pitluck S."/>
            <person name="Nolan M."/>
            <person name="Kyrpides N.C."/>
            <person name="Detter J.C."/>
            <person name="Copeland A."/>
            <person name="Teshima H."/>
            <person name="Bruce D."/>
            <person name="Detter C."/>
            <person name="Tapia R."/>
            <person name="Han S."/>
            <person name="Land M.L."/>
            <person name="Ivanova N."/>
            <person name="Mikhailova N."/>
            <person name="Johnston A.W."/>
            <person name="Sanchez-Amat A."/>
        </authorList>
    </citation>
    <scope>NUCLEOTIDE SEQUENCE [LARGE SCALE GENOMIC DNA]</scope>
    <source>
        <strain evidence="14">ATCC 700492 / JCM 21426 / NBRC 103028 / MMB-1</strain>
    </source>
</reference>
<evidence type="ECO:0000256" key="10">
    <source>
        <dbReference type="SAM" id="Phobius"/>
    </source>
</evidence>
<dbReference type="PRINTS" id="PR01411">
    <property type="entry name" value="CCMFBIOGNSIS"/>
</dbReference>
<evidence type="ECO:0000313" key="14">
    <source>
        <dbReference type="Proteomes" id="UP000001062"/>
    </source>
</evidence>
<name>F2K3H8_MARM1</name>
<feature type="transmembrane region" description="Helical" evidence="10">
    <location>
        <begin position="390"/>
        <end position="409"/>
    </location>
</feature>
<keyword evidence="14" id="KW-1185">Reference proteome</keyword>
<evidence type="ECO:0000259" key="11">
    <source>
        <dbReference type="Pfam" id="PF01578"/>
    </source>
</evidence>
<accession>F2K3H8</accession>
<protein>
    <submittedName>
        <fullName evidence="13">Cytochrome c-type biogenesis protein CcmF</fullName>
    </submittedName>
</protein>
<feature type="transmembrane region" description="Helical" evidence="10">
    <location>
        <begin position="250"/>
        <end position="266"/>
    </location>
</feature>
<feature type="transmembrane region" description="Helical" evidence="10">
    <location>
        <begin position="353"/>
        <end position="375"/>
    </location>
</feature>
<proteinExistence type="inferred from homology"/>
<evidence type="ECO:0000256" key="5">
    <source>
        <dbReference type="ARBA" id="ARBA00022692"/>
    </source>
</evidence>
<keyword evidence="4" id="KW-0997">Cell inner membrane</keyword>
<evidence type="ECO:0000256" key="2">
    <source>
        <dbReference type="ARBA" id="ARBA00009186"/>
    </source>
</evidence>
<dbReference type="GO" id="GO:0017004">
    <property type="term" value="P:cytochrome complex assembly"/>
    <property type="evidence" value="ECO:0007669"/>
    <property type="project" value="UniProtKB-KW"/>
</dbReference>
<evidence type="ECO:0000256" key="7">
    <source>
        <dbReference type="ARBA" id="ARBA00022989"/>
    </source>
</evidence>
<dbReference type="eggNOG" id="COG1138">
    <property type="taxonomic scope" value="Bacteria"/>
</dbReference>
<evidence type="ECO:0000256" key="1">
    <source>
        <dbReference type="ARBA" id="ARBA00004429"/>
    </source>
</evidence>
<dbReference type="GO" id="GO:0015232">
    <property type="term" value="F:heme transmembrane transporter activity"/>
    <property type="evidence" value="ECO:0007669"/>
    <property type="project" value="InterPro"/>
</dbReference>
<feature type="transmembrane region" description="Helical" evidence="10">
    <location>
        <begin position="210"/>
        <end position="230"/>
    </location>
</feature>
<dbReference type="Pfam" id="PF01578">
    <property type="entry name" value="Cytochrom_C_asm"/>
    <property type="match status" value="1"/>
</dbReference>
<keyword evidence="3" id="KW-1003">Cell membrane</keyword>
<feature type="transmembrane region" description="Helical" evidence="10">
    <location>
        <begin position="178"/>
        <end position="198"/>
    </location>
</feature>
<dbReference type="NCBIfam" id="TIGR00353">
    <property type="entry name" value="nrfE"/>
    <property type="match status" value="1"/>
</dbReference>
<dbReference type="PRINTS" id="PR01410">
    <property type="entry name" value="CCBIOGENESIS"/>
</dbReference>
<evidence type="ECO:0000256" key="4">
    <source>
        <dbReference type="ARBA" id="ARBA00022519"/>
    </source>
</evidence>
<evidence type="ECO:0000256" key="9">
    <source>
        <dbReference type="ARBA" id="ARBA00037230"/>
    </source>
</evidence>
<feature type="transmembrane region" description="Helical" evidence="10">
    <location>
        <begin position="490"/>
        <end position="512"/>
    </location>
</feature>
<dbReference type="GO" id="GO:0020037">
    <property type="term" value="F:heme binding"/>
    <property type="evidence" value="ECO:0007669"/>
    <property type="project" value="InterPro"/>
</dbReference>
<keyword evidence="8 10" id="KW-0472">Membrane</keyword>
<organism evidence="13 14">
    <name type="scientific">Marinomonas mediterranea (strain ATCC 700492 / JCM 21426 / NBRC 103028 / MMB-1)</name>
    <dbReference type="NCBI Taxonomy" id="717774"/>
    <lineage>
        <taxon>Bacteria</taxon>
        <taxon>Pseudomonadati</taxon>
        <taxon>Pseudomonadota</taxon>
        <taxon>Gammaproteobacteria</taxon>
        <taxon>Oceanospirillales</taxon>
        <taxon>Oceanospirillaceae</taxon>
        <taxon>Marinomonas</taxon>
    </lineage>
</organism>
<comment type="similarity">
    <text evidence="2">Belongs to the CcmF/CycK/Ccl1/NrfE/CcsA family.</text>
</comment>
<feature type="transmembrane region" description="Helical" evidence="10">
    <location>
        <begin position="314"/>
        <end position="332"/>
    </location>
</feature>
<dbReference type="InterPro" id="IPR003568">
    <property type="entry name" value="Cyt_c_biogenesis_CcmF"/>
</dbReference>
<feature type="transmembrane region" description="Helical" evidence="10">
    <location>
        <begin position="615"/>
        <end position="635"/>
    </location>
</feature>
<comment type="subcellular location">
    <subcellularLocation>
        <location evidence="1">Cell inner membrane</location>
        <topology evidence="1">Multi-pass membrane protein</topology>
    </subcellularLocation>
</comment>
<feature type="transmembrane region" description="Helical" evidence="10">
    <location>
        <begin position="6"/>
        <end position="29"/>
    </location>
</feature>
<feature type="transmembrane region" description="Helical" evidence="10">
    <location>
        <begin position="421"/>
        <end position="444"/>
    </location>
</feature>
<feature type="domain" description="Cytochrome c-type biogenesis protein CcmF C-terminal" evidence="12">
    <location>
        <begin position="316"/>
        <end position="637"/>
    </location>
</feature>
<dbReference type="InterPro" id="IPR032523">
    <property type="entry name" value="CcmF_C"/>
</dbReference>
<feature type="transmembrane region" description="Helical" evidence="10">
    <location>
        <begin position="124"/>
        <end position="142"/>
    </location>
</feature>
<keyword evidence="5 10" id="KW-0812">Transmembrane</keyword>
<dbReference type="RefSeq" id="WP_013662319.1">
    <property type="nucleotide sequence ID" value="NC_015276.1"/>
</dbReference>
<evidence type="ECO:0000313" key="13">
    <source>
        <dbReference type="EMBL" id="ADZ92417.1"/>
    </source>
</evidence>
<keyword evidence="7 10" id="KW-1133">Transmembrane helix</keyword>
<dbReference type="PANTHER" id="PTHR43653">
    <property type="entry name" value="CYTOCHROME C ASSEMBLY PROTEIN-RELATED"/>
    <property type="match status" value="1"/>
</dbReference>
<dbReference type="AlphaFoldDB" id="F2K3H8"/>
<feature type="transmembrane region" description="Helical" evidence="10">
    <location>
        <begin position="450"/>
        <end position="469"/>
    </location>
</feature>
<comment type="function">
    <text evidence="9">Required for the biogenesis of c-type cytochromes. Possible subunit of a heme lyase.</text>
</comment>
<dbReference type="OrthoDB" id="9761451at2"/>
<keyword evidence="6" id="KW-0201">Cytochrome c-type biogenesis</keyword>
<gene>
    <name evidence="13" type="ordered locus">Marme_3200</name>
</gene>
<evidence type="ECO:0000256" key="6">
    <source>
        <dbReference type="ARBA" id="ARBA00022748"/>
    </source>
</evidence>
<feature type="domain" description="Cytochrome c assembly protein" evidence="11">
    <location>
        <begin position="89"/>
        <end position="296"/>
    </location>
</feature>
<dbReference type="KEGG" id="mme:Marme_3200"/>
<dbReference type="NCBIfam" id="NF007691">
    <property type="entry name" value="PRK10369.1"/>
    <property type="match status" value="1"/>
</dbReference>
<feature type="transmembrane region" description="Helical" evidence="10">
    <location>
        <begin position="275"/>
        <end position="294"/>
    </location>
</feature>
<dbReference type="Proteomes" id="UP000001062">
    <property type="component" value="Chromosome"/>
</dbReference>
<dbReference type="Pfam" id="PF16327">
    <property type="entry name" value="CcmF_C"/>
    <property type="match status" value="1"/>
</dbReference>
<evidence type="ECO:0000256" key="3">
    <source>
        <dbReference type="ARBA" id="ARBA00022475"/>
    </source>
</evidence>
<feature type="transmembrane region" description="Helical" evidence="10">
    <location>
        <begin position="96"/>
        <end position="112"/>
    </location>
</feature>
<dbReference type="InterPro" id="IPR003567">
    <property type="entry name" value="Cyt_c_biogenesis"/>
</dbReference>
<feature type="transmembrane region" description="Helical" evidence="10">
    <location>
        <begin position="41"/>
        <end position="62"/>
    </location>
</feature>
<dbReference type="InterPro" id="IPR002541">
    <property type="entry name" value="Cyt_c_assembly"/>
</dbReference>
<dbReference type="STRING" id="717774.Marme_3200"/>
<dbReference type="EMBL" id="CP002583">
    <property type="protein sequence ID" value="ADZ92417.1"/>
    <property type="molecule type" value="Genomic_DNA"/>
</dbReference>
<dbReference type="PATRIC" id="fig|717774.3.peg.3292"/>
<evidence type="ECO:0000259" key="12">
    <source>
        <dbReference type="Pfam" id="PF16327"/>
    </source>
</evidence>
<dbReference type="PANTHER" id="PTHR43653:SF1">
    <property type="entry name" value="CYTOCHROME C-TYPE BIOGENESIS PROTEIN CCMF"/>
    <property type="match status" value="1"/>
</dbReference>